<comment type="cofactor">
    <cofactor evidence="1">
        <name>Zn(2+)</name>
        <dbReference type="ChEBI" id="CHEBI:29105"/>
    </cofactor>
</comment>
<feature type="domain" description="Metallo-beta-lactamase" evidence="5">
    <location>
        <begin position="12"/>
        <end position="188"/>
    </location>
</feature>
<evidence type="ECO:0000256" key="1">
    <source>
        <dbReference type="ARBA" id="ARBA00001947"/>
    </source>
</evidence>
<dbReference type="EC" id="3.1.2.6" evidence="6"/>
<dbReference type="SUPFAM" id="SSF56281">
    <property type="entry name" value="Metallo-hydrolase/oxidoreductase"/>
    <property type="match status" value="1"/>
</dbReference>
<dbReference type="Proteomes" id="UP000603056">
    <property type="component" value="Unassembled WGS sequence"/>
</dbReference>
<accession>A0A811T5F0</accession>
<dbReference type="PANTHER" id="PTHR46233:SF3">
    <property type="entry name" value="HYDROXYACYLGLUTATHIONE HYDROLASE GLOC"/>
    <property type="match status" value="1"/>
</dbReference>
<organism evidence="6 7">
    <name type="scientific">Candidatus Argoarchaeum ethanivorans</name>
    <dbReference type="NCBI Taxonomy" id="2608793"/>
    <lineage>
        <taxon>Archaea</taxon>
        <taxon>Methanobacteriati</taxon>
        <taxon>Methanobacteriota</taxon>
        <taxon>Stenosarchaea group</taxon>
        <taxon>Methanomicrobia</taxon>
        <taxon>Methanosarcinales</taxon>
        <taxon>Methanosarcinales incertae sedis</taxon>
        <taxon>GOM Arc I cluster</taxon>
        <taxon>Candidatus Argoarchaeum</taxon>
    </lineage>
</organism>
<keyword evidence="3 6" id="KW-0378">Hydrolase</keyword>
<dbReference type="InterPro" id="IPR036866">
    <property type="entry name" value="RibonucZ/Hydroxyglut_hydro"/>
</dbReference>
<keyword evidence="2" id="KW-0479">Metal-binding</keyword>
<dbReference type="AlphaFoldDB" id="A0A811T5F0"/>
<dbReference type="SMART" id="SM00849">
    <property type="entry name" value="Lactamase_B"/>
    <property type="match status" value="1"/>
</dbReference>
<dbReference type="GO" id="GO:0004416">
    <property type="term" value="F:hydroxyacylglutathione hydrolase activity"/>
    <property type="evidence" value="ECO:0007669"/>
    <property type="project" value="UniProtKB-EC"/>
</dbReference>
<dbReference type="EMBL" id="CAJHIP010000001">
    <property type="protein sequence ID" value="CAD6490870.1"/>
    <property type="molecule type" value="Genomic_DNA"/>
</dbReference>
<dbReference type="Pfam" id="PF00753">
    <property type="entry name" value="Lactamase_B"/>
    <property type="match status" value="1"/>
</dbReference>
<name>A0A811T5F0_9EURY</name>
<evidence type="ECO:0000256" key="4">
    <source>
        <dbReference type="ARBA" id="ARBA00022833"/>
    </source>
</evidence>
<dbReference type="InterPro" id="IPR051453">
    <property type="entry name" value="MBL_Glyoxalase_II"/>
</dbReference>
<evidence type="ECO:0000313" key="7">
    <source>
        <dbReference type="Proteomes" id="UP000603056"/>
    </source>
</evidence>
<dbReference type="InterPro" id="IPR001279">
    <property type="entry name" value="Metallo-B-lactamas"/>
</dbReference>
<reference evidence="6" key="1">
    <citation type="submission" date="2020-10" db="EMBL/GenBank/DDBJ databases">
        <authorList>
            <person name="Hahn C.J."/>
            <person name="Laso-Perez R."/>
            <person name="Vulcano F."/>
            <person name="Vaziourakis K.-M."/>
            <person name="Stokke R."/>
            <person name="Steen I.H."/>
            <person name="Teske A."/>
            <person name="Boetius A."/>
            <person name="Liebeke M."/>
            <person name="Amann R."/>
            <person name="Knittel K."/>
        </authorList>
    </citation>
    <scope>NUCLEOTIDE SEQUENCE</scope>
    <source>
        <strain evidence="6">Gfbio:e3339647-f889-4370-9287-4fb5cb688e4c:AG394J04_GoMArc1</strain>
    </source>
</reference>
<dbReference type="CDD" id="cd06262">
    <property type="entry name" value="metallo-hydrolase-like_MBL-fold"/>
    <property type="match status" value="1"/>
</dbReference>
<comment type="caution">
    <text evidence="6">The sequence shown here is derived from an EMBL/GenBank/DDBJ whole genome shotgun (WGS) entry which is preliminary data.</text>
</comment>
<evidence type="ECO:0000256" key="2">
    <source>
        <dbReference type="ARBA" id="ARBA00022723"/>
    </source>
</evidence>
<evidence type="ECO:0000259" key="5">
    <source>
        <dbReference type="SMART" id="SM00849"/>
    </source>
</evidence>
<evidence type="ECO:0000256" key="3">
    <source>
        <dbReference type="ARBA" id="ARBA00022801"/>
    </source>
</evidence>
<keyword evidence="4" id="KW-0862">Zinc</keyword>
<dbReference type="Gene3D" id="3.60.15.10">
    <property type="entry name" value="Ribonuclease Z/Hydroxyacylglutathione hydrolase-like"/>
    <property type="match status" value="1"/>
</dbReference>
<sequence length="211" mass="22373">MKVELLHTSSYSANAYLLSDSNVLIDAGIAASGALLEALKLSLKNLELVVLTHAHYDHTSSLVDIIECSGSKVALHRDDAALLCDDHASAAVMFDAAAPEVDVDMLLFDREVLPLAEGGGLEVIHTPGHTPGSICLYHRHSKSLFCGDTVFAGGGVGRVDLYGGSAEALVHSIERLMELDVDVVYPGHGEHFNGNIGRSLELSLSLAKSML</sequence>
<proteinExistence type="predicted"/>
<dbReference type="PANTHER" id="PTHR46233">
    <property type="entry name" value="HYDROXYACYLGLUTATHIONE HYDROLASE GLOC"/>
    <property type="match status" value="1"/>
</dbReference>
<dbReference type="GO" id="GO:0046872">
    <property type="term" value="F:metal ion binding"/>
    <property type="evidence" value="ECO:0007669"/>
    <property type="project" value="UniProtKB-KW"/>
</dbReference>
<evidence type="ECO:0000313" key="6">
    <source>
        <dbReference type="EMBL" id="CAD6490870.1"/>
    </source>
</evidence>
<protein>
    <submittedName>
        <fullName evidence="6">Hydroxyacylglutathione hydrolase</fullName>
        <ecNumber evidence="6">3.1.2.6</ecNumber>
    </submittedName>
</protein>
<gene>
    <name evidence="6" type="primary">gloB</name>
    <name evidence="6" type="ORF">FFODKBPE_00032</name>
</gene>